<dbReference type="EMBL" id="JACHFD010000001">
    <property type="protein sequence ID" value="MBB5349863.1"/>
    <property type="molecule type" value="Genomic_DNA"/>
</dbReference>
<name>A0A840UY26_9BACT</name>
<feature type="chain" id="PRO_5032774887" description="N-acetylmuramoyl-L-alanine amidase" evidence="4">
    <location>
        <begin position="27"/>
        <end position="201"/>
    </location>
</feature>
<feature type="signal peptide" evidence="4">
    <location>
        <begin position="1"/>
        <end position="26"/>
    </location>
</feature>
<keyword evidence="7" id="KW-1185">Reference proteome</keyword>
<dbReference type="AlphaFoldDB" id="A0A840UY26"/>
<dbReference type="GO" id="GO:0009253">
    <property type="term" value="P:peptidoglycan catabolic process"/>
    <property type="evidence" value="ECO:0007669"/>
    <property type="project" value="InterPro"/>
</dbReference>
<dbReference type="GO" id="GO:0008745">
    <property type="term" value="F:N-acetylmuramoyl-L-alanine amidase activity"/>
    <property type="evidence" value="ECO:0007669"/>
    <property type="project" value="UniProtKB-EC"/>
</dbReference>
<dbReference type="EC" id="3.5.1.28" evidence="2"/>
<feature type="domain" description="MurNAc-LAA" evidence="5">
    <location>
        <begin position="90"/>
        <end position="198"/>
    </location>
</feature>
<accession>A0A840UY26</accession>
<dbReference type="InterPro" id="IPR002508">
    <property type="entry name" value="MurNAc-LAA_cat"/>
</dbReference>
<dbReference type="CDD" id="cd02696">
    <property type="entry name" value="MurNAc-LAA"/>
    <property type="match status" value="1"/>
</dbReference>
<sequence>MKSPSFFLRILLFVGLWLTLTSFSTAARFSTVVIDAGHGGKDKGALWGGIRESTLNLKVAKELEGRLKKRGIRTVMTRRSDVFISLRSRANVANRYRDAVFVSIHFNASHNRGIKGTETYYWGNQGRILAGAIQRRLPARLKTSNRGIHRRGLAVLLHTRCPAVLVECGFMSNSRERGRCATAWYQQTAAGAIYDALMAYR</sequence>
<dbReference type="GO" id="GO:0030288">
    <property type="term" value="C:outer membrane-bounded periplasmic space"/>
    <property type="evidence" value="ECO:0007669"/>
    <property type="project" value="TreeGrafter"/>
</dbReference>
<organism evidence="6 7">
    <name type="scientific">Haloferula luteola</name>
    <dbReference type="NCBI Taxonomy" id="595692"/>
    <lineage>
        <taxon>Bacteria</taxon>
        <taxon>Pseudomonadati</taxon>
        <taxon>Verrucomicrobiota</taxon>
        <taxon>Verrucomicrobiia</taxon>
        <taxon>Verrucomicrobiales</taxon>
        <taxon>Verrucomicrobiaceae</taxon>
        <taxon>Haloferula</taxon>
    </lineage>
</organism>
<dbReference type="Proteomes" id="UP000557717">
    <property type="component" value="Unassembled WGS sequence"/>
</dbReference>
<evidence type="ECO:0000256" key="4">
    <source>
        <dbReference type="SAM" id="SignalP"/>
    </source>
</evidence>
<dbReference type="Pfam" id="PF01520">
    <property type="entry name" value="Amidase_3"/>
    <property type="match status" value="1"/>
</dbReference>
<evidence type="ECO:0000256" key="2">
    <source>
        <dbReference type="ARBA" id="ARBA00011901"/>
    </source>
</evidence>
<dbReference type="Gene3D" id="3.40.630.40">
    <property type="entry name" value="Zn-dependent exopeptidases"/>
    <property type="match status" value="1"/>
</dbReference>
<dbReference type="SMART" id="SM00646">
    <property type="entry name" value="Ami_3"/>
    <property type="match status" value="1"/>
</dbReference>
<gene>
    <name evidence="6" type="ORF">HNR46_000084</name>
</gene>
<protein>
    <recommendedName>
        <fullName evidence="2">N-acetylmuramoyl-L-alanine amidase</fullName>
        <ecNumber evidence="2">3.5.1.28</ecNumber>
    </recommendedName>
</protein>
<keyword evidence="4" id="KW-0732">Signal</keyword>
<dbReference type="PANTHER" id="PTHR30404">
    <property type="entry name" value="N-ACETYLMURAMOYL-L-ALANINE AMIDASE"/>
    <property type="match status" value="1"/>
</dbReference>
<evidence type="ECO:0000256" key="1">
    <source>
        <dbReference type="ARBA" id="ARBA00001561"/>
    </source>
</evidence>
<evidence type="ECO:0000313" key="6">
    <source>
        <dbReference type="EMBL" id="MBB5349863.1"/>
    </source>
</evidence>
<evidence type="ECO:0000259" key="5">
    <source>
        <dbReference type="SMART" id="SM00646"/>
    </source>
</evidence>
<comment type="catalytic activity">
    <reaction evidence="1">
        <text>Hydrolyzes the link between N-acetylmuramoyl residues and L-amino acid residues in certain cell-wall glycopeptides.</text>
        <dbReference type="EC" id="3.5.1.28"/>
    </reaction>
</comment>
<dbReference type="SUPFAM" id="SSF53187">
    <property type="entry name" value="Zn-dependent exopeptidases"/>
    <property type="match status" value="1"/>
</dbReference>
<comment type="caution">
    <text evidence="6">The sequence shown here is derived from an EMBL/GenBank/DDBJ whole genome shotgun (WGS) entry which is preliminary data.</text>
</comment>
<proteinExistence type="predicted"/>
<reference evidence="6 7" key="1">
    <citation type="submission" date="2020-08" db="EMBL/GenBank/DDBJ databases">
        <title>Genomic Encyclopedia of Type Strains, Phase IV (KMG-IV): sequencing the most valuable type-strain genomes for metagenomic binning, comparative biology and taxonomic classification.</title>
        <authorList>
            <person name="Goeker M."/>
        </authorList>
    </citation>
    <scope>NUCLEOTIDE SEQUENCE [LARGE SCALE GENOMIC DNA]</scope>
    <source>
        <strain evidence="6 7">YC6886</strain>
    </source>
</reference>
<dbReference type="PANTHER" id="PTHR30404:SF0">
    <property type="entry name" value="N-ACETYLMURAMOYL-L-ALANINE AMIDASE AMIC"/>
    <property type="match status" value="1"/>
</dbReference>
<keyword evidence="3 6" id="KW-0378">Hydrolase</keyword>
<evidence type="ECO:0000256" key="3">
    <source>
        <dbReference type="ARBA" id="ARBA00022801"/>
    </source>
</evidence>
<evidence type="ECO:0000313" key="7">
    <source>
        <dbReference type="Proteomes" id="UP000557717"/>
    </source>
</evidence>
<dbReference type="InterPro" id="IPR050695">
    <property type="entry name" value="N-acetylmuramoyl_amidase_3"/>
</dbReference>
<dbReference type="RefSeq" id="WP_184014734.1">
    <property type="nucleotide sequence ID" value="NZ_JACHFD010000001.1"/>
</dbReference>